<dbReference type="Pfam" id="PF26595">
    <property type="entry name" value="A_ENA"/>
    <property type="match status" value="1"/>
</dbReference>
<dbReference type="EMBL" id="NVOI01000215">
    <property type="protein sequence ID" value="PGG78152.1"/>
    <property type="molecule type" value="Genomic_DNA"/>
</dbReference>
<gene>
    <name evidence="1" type="ORF">CON73_31875</name>
</gene>
<dbReference type="AlphaFoldDB" id="A0A2B6Q912"/>
<sequence length="101" mass="11083">MGMPIIPPADLEVTFEQAVNMILASIGLEELGLAHVINAEGEKIQAAVKGFSAECPTVSIKQLLEVNESVRDTLKTVIKKEMLLQFKLEEAANLLENYSKK</sequence>
<name>A0A2B6Q912_9BACI</name>
<organism evidence="1 2">
    <name type="scientific">Bacillus toyonensis</name>
    <dbReference type="NCBI Taxonomy" id="155322"/>
    <lineage>
        <taxon>Bacteria</taxon>
        <taxon>Bacillati</taxon>
        <taxon>Bacillota</taxon>
        <taxon>Bacilli</taxon>
        <taxon>Bacillales</taxon>
        <taxon>Bacillaceae</taxon>
        <taxon>Bacillus</taxon>
        <taxon>Bacillus cereus group</taxon>
    </lineage>
</organism>
<proteinExistence type="predicted"/>
<dbReference type="RefSeq" id="WP_098072392.1">
    <property type="nucleotide sequence ID" value="NZ_NUCI01000333.1"/>
</dbReference>
<evidence type="ECO:0000313" key="2">
    <source>
        <dbReference type="Proteomes" id="UP000225320"/>
    </source>
</evidence>
<dbReference type="Proteomes" id="UP000225320">
    <property type="component" value="Unassembled WGS sequence"/>
</dbReference>
<dbReference type="InterPro" id="IPR058705">
    <property type="entry name" value="A_ENA"/>
</dbReference>
<comment type="caution">
    <text evidence="1">The sequence shown here is derived from an EMBL/GenBank/DDBJ whole genome shotgun (WGS) entry which is preliminary data.</text>
</comment>
<evidence type="ECO:0000313" key="1">
    <source>
        <dbReference type="EMBL" id="PGG78152.1"/>
    </source>
</evidence>
<reference evidence="1 2" key="1">
    <citation type="submission" date="2017-09" db="EMBL/GenBank/DDBJ databases">
        <title>Large-scale bioinformatics analysis of Bacillus genomes uncovers conserved roles of natural products in bacterial physiology.</title>
        <authorList>
            <consortium name="Agbiome Team Llc"/>
            <person name="Bleich R.M."/>
            <person name="Grubbs K.J."/>
            <person name="Santa Maria K.C."/>
            <person name="Allen S.E."/>
            <person name="Farag S."/>
            <person name="Shank E.A."/>
            <person name="Bowers A."/>
        </authorList>
    </citation>
    <scope>NUCLEOTIDE SEQUENCE [LARGE SCALE GENOMIC DNA]</scope>
    <source>
        <strain evidence="1 2">AFS094862</strain>
    </source>
</reference>
<protein>
    <submittedName>
        <fullName evidence="1">Uncharacterized protein</fullName>
    </submittedName>
</protein>
<accession>A0A2B6Q912</accession>